<keyword evidence="1" id="KW-0238">DNA-binding</keyword>
<dbReference type="Gene3D" id="1.10.260.40">
    <property type="entry name" value="lambda repressor-like DNA-binding domains"/>
    <property type="match status" value="1"/>
</dbReference>
<dbReference type="Pfam" id="PF01381">
    <property type="entry name" value="HTH_3"/>
    <property type="match status" value="1"/>
</dbReference>
<evidence type="ECO:0000256" key="1">
    <source>
        <dbReference type="ARBA" id="ARBA00023125"/>
    </source>
</evidence>
<sequence>MLMTDLYDYAPILRTGELDIKSSRLKAGMTQKELAKFIGVTKQTIINYEKGTTDPSWERLEDIAKALKVDVDALFPYNEFGEMKEDVKWSEHLERLANDWHYARMAEEELLLENLFEYAQFQREVEQKTYIKEQLNQELELENNNMSDEDKIELILLKYERDIQRKTEDLISLYKEQSDKELDVIRFEHPNL</sequence>
<feature type="domain" description="HTH cro/C1-type" evidence="3">
    <location>
        <begin position="20"/>
        <end position="74"/>
    </location>
</feature>
<protein>
    <recommendedName>
        <fullName evidence="3">HTH cro/C1-type domain-containing protein</fullName>
    </recommendedName>
</protein>
<evidence type="ECO:0000313" key="4">
    <source>
        <dbReference type="EMBL" id="KXT68834.1"/>
    </source>
</evidence>
<dbReference type="PATRIC" id="fig|1302.21.peg.2188"/>
<reference evidence="4 5" key="1">
    <citation type="submission" date="2016-01" db="EMBL/GenBank/DDBJ databases">
        <title>Highly variable Streptococcus oralis are common among viridans streptococci isolated from primates.</title>
        <authorList>
            <person name="Denapaite D."/>
            <person name="Rieger M."/>
            <person name="Koendgen S."/>
            <person name="Brueckner R."/>
            <person name="Ochigava I."/>
            <person name="Kappeler P."/>
            <person name="Maetz-Rensing K."/>
            <person name="Leendertz F."/>
            <person name="Hakenbeck R."/>
        </authorList>
    </citation>
    <scope>NUCLEOTIDE SEQUENCE [LARGE SCALE GENOMIC DNA]</scope>
    <source>
        <strain evidence="4 5">DD07</strain>
    </source>
</reference>
<gene>
    <name evidence="4" type="ORF">SGODD07_01979</name>
</gene>
<name>A0A139MZ58_STRGN</name>
<organism evidence="4 5">
    <name type="scientific">Streptococcus gordonii</name>
    <dbReference type="NCBI Taxonomy" id="1302"/>
    <lineage>
        <taxon>Bacteria</taxon>
        <taxon>Bacillati</taxon>
        <taxon>Bacillota</taxon>
        <taxon>Bacilli</taxon>
        <taxon>Lactobacillales</taxon>
        <taxon>Streptococcaceae</taxon>
        <taxon>Streptococcus</taxon>
    </lineage>
</organism>
<dbReference type="PANTHER" id="PTHR46558:SF11">
    <property type="entry name" value="HTH-TYPE TRANSCRIPTIONAL REGULATOR XRE"/>
    <property type="match status" value="1"/>
</dbReference>
<dbReference type="PANTHER" id="PTHR46558">
    <property type="entry name" value="TRACRIPTIONAL REGULATORY PROTEIN-RELATED-RELATED"/>
    <property type="match status" value="1"/>
</dbReference>
<dbReference type="GO" id="GO:0003677">
    <property type="term" value="F:DNA binding"/>
    <property type="evidence" value="ECO:0007669"/>
    <property type="project" value="UniProtKB-KW"/>
</dbReference>
<keyword evidence="2" id="KW-0175">Coiled coil</keyword>
<comment type="caution">
    <text evidence="4">The sequence shown here is derived from an EMBL/GenBank/DDBJ whole genome shotgun (WGS) entry which is preliminary data.</text>
</comment>
<dbReference type="Proteomes" id="UP000070096">
    <property type="component" value="Unassembled WGS sequence"/>
</dbReference>
<dbReference type="PROSITE" id="PS50943">
    <property type="entry name" value="HTH_CROC1"/>
    <property type="match status" value="1"/>
</dbReference>
<accession>A0A139MZ58</accession>
<evidence type="ECO:0000256" key="2">
    <source>
        <dbReference type="SAM" id="Coils"/>
    </source>
</evidence>
<evidence type="ECO:0000313" key="5">
    <source>
        <dbReference type="Proteomes" id="UP000070096"/>
    </source>
</evidence>
<dbReference type="InterPro" id="IPR010982">
    <property type="entry name" value="Lambda_DNA-bd_dom_sf"/>
</dbReference>
<proteinExistence type="predicted"/>
<evidence type="ECO:0000259" key="3">
    <source>
        <dbReference type="PROSITE" id="PS50943"/>
    </source>
</evidence>
<dbReference type="EMBL" id="LQRC01000257">
    <property type="protein sequence ID" value="KXT68834.1"/>
    <property type="molecule type" value="Genomic_DNA"/>
</dbReference>
<dbReference type="InterPro" id="IPR001387">
    <property type="entry name" value="Cro/C1-type_HTH"/>
</dbReference>
<dbReference type="SUPFAM" id="SSF47413">
    <property type="entry name" value="lambda repressor-like DNA-binding domains"/>
    <property type="match status" value="1"/>
</dbReference>
<dbReference type="SMART" id="SM00530">
    <property type="entry name" value="HTH_XRE"/>
    <property type="match status" value="1"/>
</dbReference>
<dbReference type="CDD" id="cd00093">
    <property type="entry name" value="HTH_XRE"/>
    <property type="match status" value="1"/>
</dbReference>
<dbReference type="AlphaFoldDB" id="A0A139MZ58"/>
<feature type="coiled-coil region" evidence="2">
    <location>
        <begin position="118"/>
        <end position="152"/>
    </location>
</feature>